<accession>A0A2K3KIH9</accession>
<dbReference type="Proteomes" id="UP000236291">
    <property type="component" value="Unassembled WGS sequence"/>
</dbReference>
<dbReference type="AlphaFoldDB" id="A0A2K3KIH9"/>
<reference evidence="1 2" key="2">
    <citation type="journal article" date="2017" name="Front. Plant Sci.">
        <title>Gene Classification and Mining of Molecular Markers Useful in Red Clover (Trifolium pratense) Breeding.</title>
        <authorList>
            <person name="Istvanek J."/>
            <person name="Dluhosova J."/>
            <person name="Dluhos P."/>
            <person name="Patkova L."/>
            <person name="Nedelnik J."/>
            <person name="Repkova J."/>
        </authorList>
    </citation>
    <scope>NUCLEOTIDE SEQUENCE [LARGE SCALE GENOMIC DNA]</scope>
    <source>
        <strain evidence="2">cv. Tatra</strain>
        <tissue evidence="1">Young leaves</tissue>
    </source>
</reference>
<gene>
    <name evidence="1" type="ORF">L195_g062890</name>
</gene>
<feature type="non-terminal residue" evidence="1">
    <location>
        <position position="32"/>
    </location>
</feature>
<protein>
    <submittedName>
        <fullName evidence="1">Uncharacterized protein</fullName>
    </submittedName>
</protein>
<evidence type="ECO:0000313" key="2">
    <source>
        <dbReference type="Proteomes" id="UP000236291"/>
    </source>
</evidence>
<comment type="caution">
    <text evidence="1">The sequence shown here is derived from an EMBL/GenBank/DDBJ whole genome shotgun (WGS) entry which is preliminary data.</text>
</comment>
<dbReference type="EMBL" id="ASHM01188461">
    <property type="protein sequence ID" value="PNX66086.1"/>
    <property type="molecule type" value="Genomic_DNA"/>
</dbReference>
<organism evidence="1 2">
    <name type="scientific">Trifolium pratense</name>
    <name type="common">Red clover</name>
    <dbReference type="NCBI Taxonomy" id="57577"/>
    <lineage>
        <taxon>Eukaryota</taxon>
        <taxon>Viridiplantae</taxon>
        <taxon>Streptophyta</taxon>
        <taxon>Embryophyta</taxon>
        <taxon>Tracheophyta</taxon>
        <taxon>Spermatophyta</taxon>
        <taxon>Magnoliopsida</taxon>
        <taxon>eudicotyledons</taxon>
        <taxon>Gunneridae</taxon>
        <taxon>Pentapetalae</taxon>
        <taxon>rosids</taxon>
        <taxon>fabids</taxon>
        <taxon>Fabales</taxon>
        <taxon>Fabaceae</taxon>
        <taxon>Papilionoideae</taxon>
        <taxon>50 kb inversion clade</taxon>
        <taxon>NPAAA clade</taxon>
        <taxon>Hologalegina</taxon>
        <taxon>IRL clade</taxon>
        <taxon>Trifolieae</taxon>
        <taxon>Trifolium</taxon>
    </lineage>
</organism>
<reference evidence="1 2" key="1">
    <citation type="journal article" date="2014" name="Am. J. Bot.">
        <title>Genome assembly and annotation for red clover (Trifolium pratense; Fabaceae).</title>
        <authorList>
            <person name="Istvanek J."/>
            <person name="Jaros M."/>
            <person name="Krenek A."/>
            <person name="Repkova J."/>
        </authorList>
    </citation>
    <scope>NUCLEOTIDE SEQUENCE [LARGE SCALE GENOMIC DNA]</scope>
    <source>
        <strain evidence="2">cv. Tatra</strain>
        <tissue evidence="1">Young leaves</tissue>
    </source>
</reference>
<evidence type="ECO:0000313" key="1">
    <source>
        <dbReference type="EMBL" id="PNX66086.1"/>
    </source>
</evidence>
<sequence length="32" mass="3516">MQTETTEAVSFISEFVSNFILISADPSQRGLP</sequence>
<name>A0A2K3KIH9_TRIPR</name>
<proteinExistence type="predicted"/>